<dbReference type="Proteomes" id="UP000050360">
    <property type="component" value="Unassembled WGS sequence"/>
</dbReference>
<dbReference type="CDD" id="cd00672">
    <property type="entry name" value="CysRS_core"/>
    <property type="match status" value="1"/>
</dbReference>
<feature type="short sequence motif" description="'KMSKS' region" evidence="13">
    <location>
        <begin position="268"/>
        <end position="272"/>
    </location>
</feature>
<evidence type="ECO:0000256" key="2">
    <source>
        <dbReference type="ARBA" id="ARBA00004496"/>
    </source>
</evidence>
<dbReference type="InterPro" id="IPR024909">
    <property type="entry name" value="Cys-tRNA/MSH_ligase"/>
</dbReference>
<name>A0A0P8CBY6_9EURY</name>
<dbReference type="InterPro" id="IPR014729">
    <property type="entry name" value="Rossmann-like_a/b/a_fold"/>
</dbReference>
<dbReference type="SUPFAM" id="SSF52374">
    <property type="entry name" value="Nucleotidylyl transferase"/>
    <property type="match status" value="1"/>
</dbReference>
<dbReference type="InterPro" id="IPR015803">
    <property type="entry name" value="Cys-tRNA-ligase"/>
</dbReference>
<dbReference type="PRINTS" id="PR00983">
    <property type="entry name" value="TRNASYNTHCYS"/>
</dbReference>
<dbReference type="PATRIC" id="fig|1719120.3.peg.1094"/>
<accession>A0A0P8CBY6</accession>
<keyword evidence="11 13" id="KW-0030">Aminoacyl-tRNA synthetase</keyword>
<evidence type="ECO:0000313" key="15">
    <source>
        <dbReference type="EMBL" id="KPQ44383.1"/>
    </source>
</evidence>
<keyword evidence="4 13" id="KW-0963">Cytoplasm</keyword>
<dbReference type="NCBIfam" id="TIGR00435">
    <property type="entry name" value="cysS"/>
    <property type="match status" value="1"/>
</dbReference>
<gene>
    <name evidence="13 15" type="primary">cysS</name>
    <name evidence="15" type="ORF">MPEBLZ_01016</name>
</gene>
<dbReference type="HAMAP" id="MF_00041">
    <property type="entry name" value="Cys_tRNA_synth"/>
    <property type="match status" value="1"/>
</dbReference>
<evidence type="ECO:0000313" key="16">
    <source>
        <dbReference type="Proteomes" id="UP000050360"/>
    </source>
</evidence>
<protein>
    <recommendedName>
        <fullName evidence="13">Cysteine--tRNA ligase</fullName>
        <ecNumber evidence="13">6.1.1.16</ecNumber>
    </recommendedName>
    <alternativeName>
        <fullName evidence="13">Cysteinyl-tRNA synthetase</fullName>
        <shortName evidence="13">CysRS</shortName>
    </alternativeName>
</protein>
<evidence type="ECO:0000256" key="6">
    <source>
        <dbReference type="ARBA" id="ARBA00022723"/>
    </source>
</evidence>
<evidence type="ECO:0000256" key="3">
    <source>
        <dbReference type="ARBA" id="ARBA00005594"/>
    </source>
</evidence>
<dbReference type="InterPro" id="IPR015273">
    <property type="entry name" value="Cys-tRNA-synt_Ia_DALR"/>
</dbReference>
<keyword evidence="5 13" id="KW-0436">Ligase</keyword>
<evidence type="ECO:0000256" key="10">
    <source>
        <dbReference type="ARBA" id="ARBA00022917"/>
    </source>
</evidence>
<comment type="catalytic activity">
    <reaction evidence="12 13">
        <text>tRNA(Cys) + L-cysteine + ATP = L-cysteinyl-tRNA(Cys) + AMP + diphosphate</text>
        <dbReference type="Rhea" id="RHEA:17773"/>
        <dbReference type="Rhea" id="RHEA-COMP:9661"/>
        <dbReference type="Rhea" id="RHEA-COMP:9679"/>
        <dbReference type="ChEBI" id="CHEBI:30616"/>
        <dbReference type="ChEBI" id="CHEBI:33019"/>
        <dbReference type="ChEBI" id="CHEBI:35235"/>
        <dbReference type="ChEBI" id="CHEBI:78442"/>
        <dbReference type="ChEBI" id="CHEBI:78517"/>
        <dbReference type="ChEBI" id="CHEBI:456215"/>
        <dbReference type="EC" id="6.1.1.16"/>
    </reaction>
</comment>
<dbReference type="GO" id="GO:0004817">
    <property type="term" value="F:cysteine-tRNA ligase activity"/>
    <property type="evidence" value="ECO:0007669"/>
    <property type="project" value="UniProtKB-UniRule"/>
</dbReference>
<sequence>MLKLFNSLTRKKETFEPSGKIVGIYTCGPSVYQYAHIGNFRTFVFEDVLVRYLKFKDYAVKRVMNLTDIEDKAITTAKKEGKQLSELTKYYSKIFFEDMEALELLPADVFPRATEHVPEIIDILKKIMKNGYAYIGKDGSVYYDVSKFKDYGKLSHLKLRAGKKKIKRDEWGEDTSIISDFALWKSYEKKDGDVFWETEFGKGRPGWHIECSAMCTKHLGKRFDIHVGGIDNIFPHHENVIAQNFGAFGINPSRYWLHCRHLMVDGKKMSKSGGNFYTLHDLIRKGWGPMAIKYLLLSSNYRRRLNFTLEGLEESAEKIDRICAVIKRLKIKNGNDNIQKIVIKARKKFENAMEDNLNTGKALKIMEEFSEEVGKMNPDKKSSENILRLFRDFDLVLGLQLFTSAESAFHASWAEAASGEL</sequence>
<dbReference type="GO" id="GO:0046872">
    <property type="term" value="F:metal ion binding"/>
    <property type="evidence" value="ECO:0007669"/>
    <property type="project" value="UniProtKB-KW"/>
</dbReference>
<evidence type="ECO:0000256" key="12">
    <source>
        <dbReference type="ARBA" id="ARBA00047398"/>
    </source>
</evidence>
<evidence type="ECO:0000256" key="7">
    <source>
        <dbReference type="ARBA" id="ARBA00022741"/>
    </source>
</evidence>
<evidence type="ECO:0000256" key="4">
    <source>
        <dbReference type="ARBA" id="ARBA00022490"/>
    </source>
</evidence>
<keyword evidence="10 13" id="KW-0648">Protein biosynthesis</keyword>
<dbReference type="EMBL" id="LKCM01000095">
    <property type="protein sequence ID" value="KPQ44383.1"/>
    <property type="molecule type" value="Genomic_DNA"/>
</dbReference>
<dbReference type="InterPro" id="IPR032678">
    <property type="entry name" value="tRNA-synt_1_cat_dom"/>
</dbReference>
<dbReference type="GO" id="GO:0006423">
    <property type="term" value="P:cysteinyl-tRNA aminoacylation"/>
    <property type="evidence" value="ECO:0007669"/>
    <property type="project" value="UniProtKB-UniRule"/>
</dbReference>
<keyword evidence="7 13" id="KW-0547">Nucleotide-binding</keyword>
<comment type="cofactor">
    <cofactor evidence="1">
        <name>Zn(2+)</name>
        <dbReference type="ChEBI" id="CHEBI:29105"/>
    </cofactor>
</comment>
<keyword evidence="6" id="KW-0479">Metal-binding</keyword>
<feature type="binding site" evidence="13">
    <location>
        <position position="271"/>
    </location>
    <ligand>
        <name>ATP</name>
        <dbReference type="ChEBI" id="CHEBI:30616"/>
    </ligand>
</feature>
<dbReference type="AlphaFoldDB" id="A0A0P8CBY6"/>
<evidence type="ECO:0000256" key="5">
    <source>
        <dbReference type="ARBA" id="ARBA00022598"/>
    </source>
</evidence>
<dbReference type="Gene3D" id="3.40.50.620">
    <property type="entry name" value="HUPs"/>
    <property type="match status" value="1"/>
</dbReference>
<proteinExistence type="inferred from homology"/>
<comment type="caution">
    <text evidence="13">Lacks conserved residue(s) required for the propagation of feature annotation.</text>
</comment>
<dbReference type="SMART" id="SM00840">
    <property type="entry name" value="DALR_2"/>
    <property type="match status" value="1"/>
</dbReference>
<feature type="domain" description="Cysteinyl-tRNA synthetase class Ia DALR" evidence="14">
    <location>
        <begin position="348"/>
        <end position="409"/>
    </location>
</feature>
<keyword evidence="9 13" id="KW-0067">ATP-binding</keyword>
<dbReference type="GO" id="GO:0005524">
    <property type="term" value="F:ATP binding"/>
    <property type="evidence" value="ECO:0007669"/>
    <property type="project" value="UniProtKB-UniRule"/>
</dbReference>
<dbReference type="SUPFAM" id="SSF47323">
    <property type="entry name" value="Anticodon-binding domain of a subclass of class I aminoacyl-tRNA synthetases"/>
    <property type="match status" value="1"/>
</dbReference>
<keyword evidence="8" id="KW-0862">Zinc</keyword>
<evidence type="ECO:0000256" key="9">
    <source>
        <dbReference type="ARBA" id="ARBA00022840"/>
    </source>
</evidence>
<evidence type="ECO:0000259" key="14">
    <source>
        <dbReference type="SMART" id="SM00840"/>
    </source>
</evidence>
<evidence type="ECO:0000256" key="11">
    <source>
        <dbReference type="ARBA" id="ARBA00023146"/>
    </source>
</evidence>
<dbReference type="Pfam" id="PF01406">
    <property type="entry name" value="tRNA-synt_1e"/>
    <property type="match status" value="1"/>
</dbReference>
<dbReference type="GO" id="GO:0005829">
    <property type="term" value="C:cytosol"/>
    <property type="evidence" value="ECO:0007669"/>
    <property type="project" value="TreeGrafter"/>
</dbReference>
<comment type="subcellular location">
    <subcellularLocation>
        <location evidence="2 13">Cytoplasm</location>
    </subcellularLocation>
</comment>
<evidence type="ECO:0000256" key="1">
    <source>
        <dbReference type="ARBA" id="ARBA00001947"/>
    </source>
</evidence>
<organism evidence="15 16">
    <name type="scientific">Candidatus Methanoperedens nitratireducens</name>
    <dbReference type="NCBI Taxonomy" id="1392998"/>
    <lineage>
        <taxon>Archaea</taxon>
        <taxon>Methanobacteriati</taxon>
        <taxon>Methanobacteriota</taxon>
        <taxon>Stenosarchaea group</taxon>
        <taxon>Methanomicrobia</taxon>
        <taxon>Methanosarcinales</taxon>
        <taxon>ANME-2 cluster</taxon>
        <taxon>Candidatus Methanoperedentaceae</taxon>
        <taxon>Candidatus Methanoperedens</taxon>
    </lineage>
</organism>
<dbReference type="InterPro" id="IPR009080">
    <property type="entry name" value="tRNAsynth_Ia_anticodon-bd"/>
</dbReference>
<dbReference type="Gene3D" id="1.20.120.640">
    <property type="entry name" value="Anticodon-binding domain of a subclass of class I aminoacyl-tRNA synthetases"/>
    <property type="match status" value="1"/>
</dbReference>
<comment type="similarity">
    <text evidence="3 13">Belongs to the class-I aminoacyl-tRNA synthetase family.</text>
</comment>
<dbReference type="EC" id="6.1.1.16" evidence="13"/>
<comment type="caution">
    <text evidence="15">The sequence shown here is derived from an EMBL/GenBank/DDBJ whole genome shotgun (WGS) entry which is preliminary data.</text>
</comment>
<dbReference type="PANTHER" id="PTHR10890">
    <property type="entry name" value="CYSTEINYL-TRNA SYNTHETASE"/>
    <property type="match status" value="1"/>
</dbReference>
<evidence type="ECO:0000256" key="13">
    <source>
        <dbReference type="HAMAP-Rule" id="MF_00041"/>
    </source>
</evidence>
<reference evidence="15 16" key="1">
    <citation type="submission" date="2015-09" db="EMBL/GenBank/DDBJ databases">
        <title>A metagenomics-based metabolic model of nitrate-dependent anaerobic oxidation of methane by Methanoperedens-like archaea.</title>
        <authorList>
            <person name="Arshad A."/>
            <person name="Speth D.R."/>
            <person name="De Graaf R.M."/>
            <person name="Op Den Camp H.J."/>
            <person name="Jetten M.S."/>
            <person name="Welte C.U."/>
        </authorList>
    </citation>
    <scope>NUCLEOTIDE SEQUENCE [LARGE SCALE GENOMIC DNA]</scope>
</reference>
<dbReference type="PANTHER" id="PTHR10890:SF3">
    <property type="entry name" value="CYSTEINE--TRNA LIGASE, CYTOPLASMIC"/>
    <property type="match status" value="1"/>
</dbReference>
<evidence type="ECO:0000256" key="8">
    <source>
        <dbReference type="ARBA" id="ARBA00022833"/>
    </source>
</evidence>